<dbReference type="PANTHER" id="PTHR14744">
    <property type="entry name" value="N-ALPHA-ACETYLTRANSFERASE 60"/>
    <property type="match status" value="1"/>
</dbReference>
<evidence type="ECO:0000256" key="1">
    <source>
        <dbReference type="ARBA" id="ARBA00013184"/>
    </source>
</evidence>
<dbReference type="Proteomes" id="UP000419144">
    <property type="component" value="Unassembled WGS sequence"/>
</dbReference>
<dbReference type="PANTHER" id="PTHR14744:SF15">
    <property type="entry name" value="N-ALPHA-ACETYLTRANSFERASE 60"/>
    <property type="match status" value="1"/>
</dbReference>
<comment type="catalytic activity">
    <reaction evidence="10">
        <text>N-terminal L-methionyl-[transmembrane protein] + acetyl-CoA = N-terminal N(alpha)-acetyl-L-methionyl-[transmembrane protein] + CoA + H(+)</text>
        <dbReference type="Rhea" id="RHEA:50604"/>
        <dbReference type="Rhea" id="RHEA-COMP:12745"/>
        <dbReference type="Rhea" id="RHEA-COMP:12746"/>
        <dbReference type="ChEBI" id="CHEBI:15378"/>
        <dbReference type="ChEBI" id="CHEBI:57287"/>
        <dbReference type="ChEBI" id="CHEBI:57288"/>
        <dbReference type="ChEBI" id="CHEBI:64731"/>
        <dbReference type="ChEBI" id="CHEBI:133414"/>
        <dbReference type="EC" id="2.3.1.259"/>
    </reaction>
</comment>
<evidence type="ECO:0000256" key="11">
    <source>
        <dbReference type="SAM" id="MobiDB-lite"/>
    </source>
</evidence>
<dbReference type="InterPro" id="IPR016181">
    <property type="entry name" value="Acyl_CoA_acyltransferase"/>
</dbReference>
<evidence type="ECO:0000256" key="9">
    <source>
        <dbReference type="ARBA" id="ARBA00048017"/>
    </source>
</evidence>
<evidence type="ECO:0000313" key="15">
    <source>
        <dbReference type="Proteomes" id="UP000419144"/>
    </source>
</evidence>
<reference evidence="14" key="1">
    <citation type="submission" date="2019-11" db="EMBL/GenBank/DDBJ databases">
        <title>Leishmania tarentolae CDS.</title>
        <authorList>
            <person name="Goto Y."/>
            <person name="Yamagishi J."/>
        </authorList>
    </citation>
    <scope>NUCLEOTIDE SEQUENCE [LARGE SCALE GENOMIC DNA]</scope>
    <source>
        <strain evidence="14">Parrot Tar II</strain>
    </source>
</reference>
<feature type="region of interest" description="Disordered" evidence="11">
    <location>
        <begin position="205"/>
        <end position="224"/>
    </location>
</feature>
<keyword evidence="12" id="KW-1133">Transmembrane helix</keyword>
<dbReference type="EMBL" id="BLBS01000023">
    <property type="protein sequence ID" value="GET87844.1"/>
    <property type="molecule type" value="Genomic_DNA"/>
</dbReference>
<dbReference type="VEuPathDB" id="TriTrypDB:LtaPh_1812600"/>
<keyword evidence="12" id="KW-0812">Transmembrane</keyword>
<evidence type="ECO:0000256" key="6">
    <source>
        <dbReference type="ARBA" id="ARBA00025774"/>
    </source>
</evidence>
<dbReference type="GO" id="GO:0007059">
    <property type="term" value="P:chromosome segregation"/>
    <property type="evidence" value="ECO:0007669"/>
    <property type="project" value="UniProtKB-KW"/>
</dbReference>
<dbReference type="GO" id="GO:0000139">
    <property type="term" value="C:Golgi membrane"/>
    <property type="evidence" value="ECO:0007669"/>
    <property type="project" value="TreeGrafter"/>
</dbReference>
<feature type="region of interest" description="Disordered" evidence="11">
    <location>
        <begin position="586"/>
        <end position="611"/>
    </location>
</feature>
<feature type="region of interest" description="Disordered" evidence="11">
    <location>
        <begin position="317"/>
        <end position="366"/>
    </location>
</feature>
<comment type="catalytic activity">
    <reaction evidence="9">
        <text>L-lysyl-[protein] + acetyl-CoA = N(6)-acetyl-L-lysyl-[protein] + CoA + H(+)</text>
        <dbReference type="Rhea" id="RHEA:45948"/>
        <dbReference type="Rhea" id="RHEA-COMP:9752"/>
        <dbReference type="Rhea" id="RHEA-COMP:10731"/>
        <dbReference type="ChEBI" id="CHEBI:15378"/>
        <dbReference type="ChEBI" id="CHEBI:29969"/>
        <dbReference type="ChEBI" id="CHEBI:57287"/>
        <dbReference type="ChEBI" id="CHEBI:57288"/>
        <dbReference type="ChEBI" id="CHEBI:61930"/>
        <dbReference type="EC" id="2.3.1.48"/>
    </reaction>
</comment>
<feature type="compositionally biased region" description="Low complexity" evidence="11">
    <location>
        <begin position="352"/>
        <end position="366"/>
    </location>
</feature>
<organism evidence="14 15">
    <name type="scientific">Leishmania tarentolae</name>
    <name type="common">Sauroleishmania tarentolae</name>
    <dbReference type="NCBI Taxonomy" id="5689"/>
    <lineage>
        <taxon>Eukaryota</taxon>
        <taxon>Discoba</taxon>
        <taxon>Euglenozoa</taxon>
        <taxon>Kinetoplastea</taxon>
        <taxon>Metakinetoplastina</taxon>
        <taxon>Trypanosomatida</taxon>
        <taxon>Trypanosomatidae</taxon>
        <taxon>Leishmaniinae</taxon>
        <taxon>Leishmania</taxon>
        <taxon>lizard Leishmania</taxon>
    </lineage>
</organism>
<evidence type="ECO:0000256" key="3">
    <source>
        <dbReference type="ARBA" id="ARBA00022829"/>
    </source>
</evidence>
<proteinExistence type="inferred from homology"/>
<keyword evidence="3" id="KW-0159">Chromosome partition</keyword>
<evidence type="ECO:0000256" key="5">
    <source>
        <dbReference type="ARBA" id="ARBA00023315"/>
    </source>
</evidence>
<feature type="compositionally biased region" description="Basic and acidic residues" evidence="11">
    <location>
        <begin position="205"/>
        <end position="216"/>
    </location>
</feature>
<evidence type="ECO:0000256" key="12">
    <source>
        <dbReference type="SAM" id="Phobius"/>
    </source>
</evidence>
<accession>A0A640KFK2</accession>
<feature type="domain" description="N-acetyltransferase" evidence="13">
    <location>
        <begin position="235"/>
        <end position="287"/>
    </location>
</feature>
<name>A0A640KFK2_LEITA</name>
<keyword evidence="2" id="KW-0808">Transferase</keyword>
<evidence type="ECO:0000256" key="10">
    <source>
        <dbReference type="ARBA" id="ARBA00048848"/>
    </source>
</evidence>
<feature type="transmembrane region" description="Helical" evidence="12">
    <location>
        <begin position="669"/>
        <end position="687"/>
    </location>
</feature>
<protein>
    <recommendedName>
        <fullName evidence="8">N-alpha-acetyltransferase 60</fullName>
        <ecNumber evidence="7">2.3.1.259</ecNumber>
        <ecNumber evidence="1">2.3.1.48</ecNumber>
    </recommendedName>
</protein>
<feature type="compositionally biased region" description="Polar residues" evidence="11">
    <location>
        <begin position="592"/>
        <end position="611"/>
    </location>
</feature>
<evidence type="ECO:0000313" key="14">
    <source>
        <dbReference type="EMBL" id="GET87844.1"/>
    </source>
</evidence>
<sequence>MTSATVTPYAERRGASSGSAEVCRRYPSPEMVQLRVKATPTITTATSTAGVTLPPSSWTSACSDTEVAAAPPESTSCVSLKLRWGIQATELRRLYEMHKNAYPISYTASYYQWLLNHDACMALVALATQETYREWVERWGKRDHHTPQTVATPAECPASSSSPSPASTIPPFPPPVSQCRATSEMLQECEQVESVIAEQERIAMNKDADSMHKDTKSLSNSDDSDSAAHTVVVGLIIGQIAYARHDAGHLLSNPTAYIGSFAVDPPFQACGVGSALLQRFITYVTQQRPVYAQDYLHYDKRKLITLLAKAQVTKRKAEMTKSLDTTSASAAGGACEENGSGSRHRDGLSDGPLSPSASSAAPLQSSSPAQAHSSIFQSLLTYLPEVQGWIEDRQERRRLRSCGLTEEEVDAQRSRDQLEHDVLTDEEADEVRREACHFLVQTGVRDVWLHCLPGNVKATTFYSHRGFALHRVLKAYYDIGGVAYDAFLLHYLSGSDEPAALPGASAEVSSTVAADTLSEMNHVVNLLERRAAPEGDTVHSDGTISLTAATPAFVSASPSSLTGLRRRRGAPLIEGGRSLTTASALSEADGASISTPQTTTHATAPGTPSKQISLPTASWLSPRTYPMVADIILCTAEKGQEEWRRRTEPKDSGDEAQQRLGWWEMAREVALVMNAFGLLSAVLWVAYNAVVEGKVL</sequence>
<keyword evidence="5" id="KW-0012">Acyltransferase</keyword>
<dbReference type="Gene3D" id="3.40.630.30">
    <property type="match status" value="2"/>
</dbReference>
<dbReference type="EC" id="2.3.1.48" evidence="1"/>
<keyword evidence="12" id="KW-0472">Membrane</keyword>
<dbReference type="EC" id="2.3.1.259" evidence="7"/>
<dbReference type="GO" id="GO:0004402">
    <property type="term" value="F:histone acetyltransferase activity"/>
    <property type="evidence" value="ECO:0007669"/>
    <property type="project" value="TreeGrafter"/>
</dbReference>
<evidence type="ECO:0000256" key="7">
    <source>
        <dbReference type="ARBA" id="ARBA00026111"/>
    </source>
</evidence>
<dbReference type="AlphaFoldDB" id="A0A640KFK2"/>
<dbReference type="InterPro" id="IPR045141">
    <property type="entry name" value="NAA60-like"/>
</dbReference>
<dbReference type="OrthoDB" id="273747at2759"/>
<dbReference type="Pfam" id="PF00583">
    <property type="entry name" value="Acetyltransf_1"/>
    <property type="match status" value="1"/>
</dbReference>
<dbReference type="CDD" id="cd04301">
    <property type="entry name" value="NAT_SF"/>
    <property type="match status" value="1"/>
</dbReference>
<comment type="similarity">
    <text evidence="6">Belongs to the acetyltransferase family. NAA60 subfamily.</text>
</comment>
<dbReference type="SUPFAM" id="SSF55729">
    <property type="entry name" value="Acyl-CoA N-acyltransferases (Nat)"/>
    <property type="match status" value="2"/>
</dbReference>
<feature type="compositionally biased region" description="Low complexity" evidence="11">
    <location>
        <begin position="153"/>
        <end position="167"/>
    </location>
</feature>
<evidence type="ECO:0000256" key="4">
    <source>
        <dbReference type="ARBA" id="ARBA00022853"/>
    </source>
</evidence>
<gene>
    <name evidence="14" type="ORF">LtaPh_1812600</name>
</gene>
<dbReference type="GO" id="GO:0120518">
    <property type="term" value="F:protein N-terminal-methionine acetyltransferase activity"/>
    <property type="evidence" value="ECO:0007669"/>
    <property type="project" value="UniProtKB-EC"/>
</dbReference>
<comment type="caution">
    <text evidence="14">The sequence shown here is derived from an EMBL/GenBank/DDBJ whole genome shotgun (WGS) entry which is preliminary data.</text>
</comment>
<keyword evidence="15" id="KW-1185">Reference proteome</keyword>
<feature type="region of interest" description="Disordered" evidence="11">
    <location>
        <begin position="143"/>
        <end position="178"/>
    </location>
</feature>
<keyword evidence="4" id="KW-0156">Chromatin regulator</keyword>
<evidence type="ECO:0000256" key="2">
    <source>
        <dbReference type="ARBA" id="ARBA00022679"/>
    </source>
</evidence>
<evidence type="ECO:0000259" key="13">
    <source>
        <dbReference type="Pfam" id="PF00583"/>
    </source>
</evidence>
<evidence type="ECO:0000256" key="8">
    <source>
        <dbReference type="ARBA" id="ARBA00026144"/>
    </source>
</evidence>
<dbReference type="InterPro" id="IPR000182">
    <property type="entry name" value="GNAT_dom"/>
</dbReference>